<dbReference type="OrthoDB" id="9810250at2"/>
<keyword evidence="2" id="KW-1185">Reference proteome</keyword>
<protein>
    <submittedName>
        <fullName evidence="1">Uncharacterized protein</fullName>
    </submittedName>
</protein>
<accession>A0A372LFL1</accession>
<name>A0A372LFL1_9BACI</name>
<evidence type="ECO:0000313" key="2">
    <source>
        <dbReference type="Proteomes" id="UP000262939"/>
    </source>
</evidence>
<dbReference type="EMBL" id="QVTD01000003">
    <property type="protein sequence ID" value="RFU65070.1"/>
    <property type="molecule type" value="Genomic_DNA"/>
</dbReference>
<dbReference type="AlphaFoldDB" id="A0A372LFL1"/>
<gene>
    <name evidence="1" type="ORF">D0466_03920</name>
</gene>
<reference evidence="1 2" key="1">
    <citation type="submission" date="2018-08" db="EMBL/GenBank/DDBJ databases">
        <title>Bacillus chawlae sp. nov., Bacillus glennii sp. nov., and Bacillus saganii sp. nov. Isolated from the Vehicle Assembly Building at Kennedy Space Center where the Viking Spacecraft were Assembled.</title>
        <authorList>
            <person name="Seuylemezian A."/>
            <person name="Vaishampayan P."/>
        </authorList>
    </citation>
    <scope>NUCLEOTIDE SEQUENCE [LARGE SCALE GENOMIC DNA]</scope>
    <source>
        <strain evidence="1 2">V44-8</strain>
    </source>
</reference>
<dbReference type="Proteomes" id="UP000262939">
    <property type="component" value="Unassembled WGS sequence"/>
</dbReference>
<evidence type="ECO:0000313" key="1">
    <source>
        <dbReference type="EMBL" id="RFU65070.1"/>
    </source>
</evidence>
<dbReference type="RefSeq" id="WP_117321246.1">
    <property type="nucleotide sequence ID" value="NZ_QVTD01000003.1"/>
</dbReference>
<comment type="caution">
    <text evidence="1">The sequence shown here is derived from an EMBL/GenBank/DDBJ whole genome shotgun (WGS) entry which is preliminary data.</text>
</comment>
<organism evidence="1 2">
    <name type="scientific">Peribacillus glennii</name>
    <dbReference type="NCBI Taxonomy" id="2303991"/>
    <lineage>
        <taxon>Bacteria</taxon>
        <taxon>Bacillati</taxon>
        <taxon>Bacillota</taxon>
        <taxon>Bacilli</taxon>
        <taxon>Bacillales</taxon>
        <taxon>Bacillaceae</taxon>
        <taxon>Peribacillus</taxon>
    </lineage>
</organism>
<sequence length="61" mass="6985">MKLIIILFQHLTGKIAIEALLQKDLVYILFKSLSKKYQDEGNEKLRIIATILGCQGFTQPH</sequence>
<proteinExistence type="predicted"/>